<dbReference type="InterPro" id="IPR037883">
    <property type="entry name" value="Knr4/Smi1-like_sf"/>
</dbReference>
<comment type="caution">
    <text evidence="2">The sequence shown here is derived from an EMBL/GenBank/DDBJ whole genome shotgun (WGS) entry which is preliminary data.</text>
</comment>
<dbReference type="SMART" id="SM00860">
    <property type="entry name" value="SMI1_KNR4"/>
    <property type="match status" value="1"/>
</dbReference>
<name>A0A7W9HV17_9PSEU</name>
<keyword evidence="3" id="KW-1185">Reference proteome</keyword>
<sequence>MITTDWGGVRERVEALARRDKADVLFGYGGRGHGHRLRLDAPLSEEQLDEAEARLRVTLPADYRSFLLQVGAGGAGPFYGIGSLVRQDDGWSWNGPGLESDLGRLHLPFAGEDVITEALAEHDGREPVLRDFPGIEEFSRAFKAWDGEGEVLFRRMATGAVRLSHFGCGAYYWLVVSGSERGHLWVENRPVDLGFTPLTRPEPRVTFTRWYLDWLAAAEDQVDRASR</sequence>
<protein>
    <recommendedName>
        <fullName evidence="1">Knr4/Smi1-like domain-containing protein</fullName>
    </recommendedName>
</protein>
<dbReference type="EMBL" id="JACHMO010000001">
    <property type="protein sequence ID" value="MBB5808509.1"/>
    <property type="molecule type" value="Genomic_DNA"/>
</dbReference>
<dbReference type="AlphaFoldDB" id="A0A7W9HV17"/>
<dbReference type="SUPFAM" id="SSF160631">
    <property type="entry name" value="SMI1/KNR4-like"/>
    <property type="match status" value="1"/>
</dbReference>
<feature type="domain" description="Knr4/Smi1-like" evidence="1">
    <location>
        <begin position="42"/>
        <end position="217"/>
    </location>
</feature>
<gene>
    <name evidence="2" type="ORF">F4560_008277</name>
</gene>
<dbReference type="RefSeq" id="WP_184928399.1">
    <property type="nucleotide sequence ID" value="NZ_JACHMO010000001.1"/>
</dbReference>
<dbReference type="Gene3D" id="3.40.1580.10">
    <property type="entry name" value="SMI1/KNR4-like"/>
    <property type="match status" value="1"/>
</dbReference>
<dbReference type="InterPro" id="IPR018958">
    <property type="entry name" value="Knr4/Smi1-like_dom"/>
</dbReference>
<dbReference type="Proteomes" id="UP000552097">
    <property type="component" value="Unassembled WGS sequence"/>
</dbReference>
<proteinExistence type="predicted"/>
<evidence type="ECO:0000259" key="1">
    <source>
        <dbReference type="SMART" id="SM00860"/>
    </source>
</evidence>
<organism evidence="2 3">
    <name type="scientific">Saccharothrix ecbatanensis</name>
    <dbReference type="NCBI Taxonomy" id="1105145"/>
    <lineage>
        <taxon>Bacteria</taxon>
        <taxon>Bacillati</taxon>
        <taxon>Actinomycetota</taxon>
        <taxon>Actinomycetes</taxon>
        <taxon>Pseudonocardiales</taxon>
        <taxon>Pseudonocardiaceae</taxon>
        <taxon>Saccharothrix</taxon>
    </lineage>
</organism>
<accession>A0A7W9HV17</accession>
<evidence type="ECO:0000313" key="3">
    <source>
        <dbReference type="Proteomes" id="UP000552097"/>
    </source>
</evidence>
<dbReference type="Pfam" id="PF09346">
    <property type="entry name" value="SMI1_KNR4"/>
    <property type="match status" value="1"/>
</dbReference>
<evidence type="ECO:0000313" key="2">
    <source>
        <dbReference type="EMBL" id="MBB5808509.1"/>
    </source>
</evidence>
<reference evidence="2 3" key="1">
    <citation type="submission" date="2020-08" db="EMBL/GenBank/DDBJ databases">
        <title>Sequencing the genomes of 1000 actinobacteria strains.</title>
        <authorList>
            <person name="Klenk H.-P."/>
        </authorList>
    </citation>
    <scope>NUCLEOTIDE SEQUENCE [LARGE SCALE GENOMIC DNA]</scope>
    <source>
        <strain evidence="2 3">DSM 45486</strain>
    </source>
</reference>